<evidence type="ECO:0000313" key="4">
    <source>
        <dbReference type="EMBL" id="TKS06202.1"/>
    </source>
</evidence>
<dbReference type="GO" id="GO:0003677">
    <property type="term" value="F:DNA binding"/>
    <property type="evidence" value="ECO:0007669"/>
    <property type="project" value="InterPro"/>
</dbReference>
<organism evidence="4">
    <name type="scientific">Populus alba</name>
    <name type="common">White poplar</name>
    <dbReference type="NCBI Taxonomy" id="43335"/>
    <lineage>
        <taxon>Eukaryota</taxon>
        <taxon>Viridiplantae</taxon>
        <taxon>Streptophyta</taxon>
        <taxon>Embryophyta</taxon>
        <taxon>Tracheophyta</taxon>
        <taxon>Spermatophyta</taxon>
        <taxon>Magnoliopsida</taxon>
        <taxon>eudicotyledons</taxon>
        <taxon>Gunneridae</taxon>
        <taxon>Pentapetalae</taxon>
        <taxon>rosids</taxon>
        <taxon>fabids</taxon>
        <taxon>Malpighiales</taxon>
        <taxon>Salicaceae</taxon>
        <taxon>Saliceae</taxon>
        <taxon>Populus</taxon>
    </lineage>
</organism>
<dbReference type="SMART" id="SM01189">
    <property type="entry name" value="ELM2"/>
    <property type="match status" value="1"/>
</dbReference>
<dbReference type="InterPro" id="IPR001606">
    <property type="entry name" value="ARID_dom"/>
</dbReference>
<keyword evidence="1" id="KW-0539">Nucleus</keyword>
<dbReference type="SMART" id="SM01014">
    <property type="entry name" value="ARID"/>
    <property type="match status" value="1"/>
</dbReference>
<proteinExistence type="predicted"/>
<dbReference type="STRING" id="43335.A0A4U5Q8L4"/>
<dbReference type="Pfam" id="PF01388">
    <property type="entry name" value="ARID"/>
    <property type="match status" value="1"/>
</dbReference>
<dbReference type="Gene3D" id="1.10.150.60">
    <property type="entry name" value="ARID DNA-binding domain"/>
    <property type="match status" value="1"/>
</dbReference>
<dbReference type="CDD" id="cd00167">
    <property type="entry name" value="SANT"/>
    <property type="match status" value="1"/>
</dbReference>
<comment type="caution">
    <text evidence="4">The sequence shown here is derived from an EMBL/GenBank/DDBJ whole genome shotgun (WGS) entry which is preliminary data.</text>
</comment>
<accession>A0A4U5Q8L4</accession>
<gene>
    <name evidence="4" type="ORF">D5086_0000125180</name>
</gene>
<feature type="domain" description="ARID" evidence="3">
    <location>
        <begin position="43"/>
        <end position="137"/>
    </location>
</feature>
<dbReference type="PROSITE" id="PS51011">
    <property type="entry name" value="ARID"/>
    <property type="match status" value="1"/>
</dbReference>
<feature type="compositionally biased region" description="Low complexity" evidence="2">
    <location>
        <begin position="415"/>
        <end position="436"/>
    </location>
</feature>
<dbReference type="PANTHER" id="PTHR46410:SF1">
    <property type="entry name" value="AT-RICH INTERACTIVE DOMAIN-CONTAINING PROTEIN 1"/>
    <property type="match status" value="1"/>
</dbReference>
<dbReference type="InterPro" id="IPR000949">
    <property type="entry name" value="ELM2_dom"/>
</dbReference>
<sequence>MAGWSMIANDSTKNPRRKIAPNRFWVDPAPNSKVSVVKTKLNYQLRSCFDRFSESFLKEVCGLDSCLWTLPPMLGNGQFVDLLKLFLVVREKGGYDVVSKNGLWGLVAQESGFGLSLVPAVKLVYIKYLDALERWLERLLVDSVELNTELSDRGVNVVGSVMELGAEFKGLLSEMPEKEFLELKSELNVDAEVESYESEKFVEDEEPLHIDLTKNGVDYVEVGESGDNVVKSVMVDDSFSNWNVKCCKDVGEKLISDSRKNEKVENEDEVKSVVVVEIDGDGEGDKGDNNEVEELDLATYNESVSSRKRKRESIPRMLNWVTGIARDPCDPVVGSLPEWSKWKFYGNEECWKQVLLTREALFLKRNVDSTSIAEGSFRQKNPKMHPCRYDDHAGSSYNLRERLKCRKKPLPGETSSQAHVCSQSSSAATQTDSDSCMDGVYDGDSSTEHSVLDFPITKRIPVGPVFQAEVPEWTGVVSKSDSKWLGTQVWPLKTSINKFVIEREPIGKGRSDSCGCQVPKSIECVRFHITERRLRVMRELAKAFNQWRFDRMGEEVKLSWTVEEQKKFGATVRSNPLSLDKNFWVEIFKCFPGRKREDLVSYYYNVFLLQRRANQNRSSPGNINSDDESECELLINGSGREAVNSPGSLLSAKKQHKHVK</sequence>
<dbReference type="InterPro" id="IPR001005">
    <property type="entry name" value="SANT/Myb"/>
</dbReference>
<dbReference type="CDD" id="cd16100">
    <property type="entry name" value="ARID"/>
    <property type="match status" value="1"/>
</dbReference>
<reference evidence="4" key="1">
    <citation type="submission" date="2018-10" db="EMBL/GenBank/DDBJ databases">
        <title>Population genomic analysis revealed the cold adaptation of white poplar.</title>
        <authorList>
            <person name="Liu Y.-J."/>
        </authorList>
    </citation>
    <scope>NUCLEOTIDE SEQUENCE [LARGE SCALE GENOMIC DNA]</scope>
    <source>
        <strain evidence="4">PAL-ZL1</strain>
    </source>
</reference>
<dbReference type="SUPFAM" id="SSF46774">
    <property type="entry name" value="ARID-like"/>
    <property type="match status" value="1"/>
</dbReference>
<protein>
    <submittedName>
        <fullName evidence="4">AT-rich interactive domain-containing protein 2-like</fullName>
    </submittedName>
</protein>
<dbReference type="EMBL" id="RCHU01000355">
    <property type="protein sequence ID" value="TKS06202.1"/>
    <property type="molecule type" value="Genomic_DNA"/>
</dbReference>
<evidence type="ECO:0000256" key="1">
    <source>
        <dbReference type="ARBA" id="ARBA00023242"/>
    </source>
</evidence>
<name>A0A4U5Q8L4_POPAL</name>
<evidence type="ECO:0000259" key="3">
    <source>
        <dbReference type="PROSITE" id="PS51011"/>
    </source>
</evidence>
<evidence type="ECO:0000256" key="2">
    <source>
        <dbReference type="SAM" id="MobiDB-lite"/>
    </source>
</evidence>
<feature type="region of interest" description="Disordered" evidence="2">
    <location>
        <begin position="409"/>
        <end position="440"/>
    </location>
</feature>
<dbReference type="InterPro" id="IPR036431">
    <property type="entry name" value="ARID_dom_sf"/>
</dbReference>
<dbReference type="PANTHER" id="PTHR46410">
    <property type="entry name" value="AT-RICH INTERACTIVE DOMAIN-CONTAINING PROTEIN 2"/>
    <property type="match status" value="1"/>
</dbReference>
<dbReference type="SMART" id="SM00501">
    <property type="entry name" value="BRIGHT"/>
    <property type="match status" value="1"/>
</dbReference>
<dbReference type="AlphaFoldDB" id="A0A4U5Q8L4"/>
<feature type="region of interest" description="Disordered" evidence="2">
    <location>
        <begin position="639"/>
        <end position="660"/>
    </location>
</feature>